<sequence>MKFILGTSTLRDHLVKWAGEKPLVIVRYYAWNAGTTPQKTLRGLQQSLVYQVLEEYPDLLPVLAPTRWTQFWLFLSEWIKSQAPEELEVAVCFENLMAISGAKLSLAIFVDGLDELDVPPRESSFGHVVSLYDFIWKRIPERTRKRGAILIQAVEVTQFALDWRYVWLLDEYAQHD</sequence>
<evidence type="ECO:0000256" key="1">
    <source>
        <dbReference type="ARBA" id="ARBA00022737"/>
    </source>
</evidence>
<evidence type="ECO:0000313" key="3">
    <source>
        <dbReference type="EMBL" id="KAK1749568.1"/>
    </source>
</evidence>
<dbReference type="InterPro" id="IPR056884">
    <property type="entry name" value="NPHP3-like_N"/>
</dbReference>
<feature type="domain" description="Nephrocystin 3-like N-terminal" evidence="2">
    <location>
        <begin position="7"/>
        <end position="118"/>
    </location>
</feature>
<accession>A0AAJ0B383</accession>
<proteinExistence type="predicted"/>
<keyword evidence="4" id="KW-1185">Reference proteome</keyword>
<comment type="caution">
    <text evidence="3">The sequence shown here is derived from an EMBL/GenBank/DDBJ whole genome shotgun (WGS) entry which is preliminary data.</text>
</comment>
<gene>
    <name evidence="3" type="ORF">QBC47DRAFT_465517</name>
</gene>
<keyword evidence="1" id="KW-0677">Repeat</keyword>
<evidence type="ECO:0000259" key="2">
    <source>
        <dbReference type="Pfam" id="PF24883"/>
    </source>
</evidence>
<dbReference type="Proteomes" id="UP001239445">
    <property type="component" value="Unassembled WGS sequence"/>
</dbReference>
<protein>
    <recommendedName>
        <fullName evidence="2">Nephrocystin 3-like N-terminal domain-containing protein</fullName>
    </recommendedName>
</protein>
<evidence type="ECO:0000313" key="4">
    <source>
        <dbReference type="Proteomes" id="UP001239445"/>
    </source>
</evidence>
<organism evidence="3 4">
    <name type="scientific">Echria macrotheca</name>
    <dbReference type="NCBI Taxonomy" id="438768"/>
    <lineage>
        <taxon>Eukaryota</taxon>
        <taxon>Fungi</taxon>
        <taxon>Dikarya</taxon>
        <taxon>Ascomycota</taxon>
        <taxon>Pezizomycotina</taxon>
        <taxon>Sordariomycetes</taxon>
        <taxon>Sordariomycetidae</taxon>
        <taxon>Sordariales</taxon>
        <taxon>Schizotheciaceae</taxon>
        <taxon>Echria</taxon>
    </lineage>
</organism>
<dbReference type="Pfam" id="PF24883">
    <property type="entry name" value="NPHP3_N"/>
    <property type="match status" value="1"/>
</dbReference>
<dbReference type="AlphaFoldDB" id="A0AAJ0B383"/>
<dbReference type="EMBL" id="MU839856">
    <property type="protein sequence ID" value="KAK1749568.1"/>
    <property type="molecule type" value="Genomic_DNA"/>
</dbReference>
<name>A0AAJ0B383_9PEZI</name>
<reference evidence="3" key="1">
    <citation type="submission" date="2023-06" db="EMBL/GenBank/DDBJ databases">
        <title>Genome-scale phylogeny and comparative genomics of the fungal order Sordariales.</title>
        <authorList>
            <consortium name="Lawrence Berkeley National Laboratory"/>
            <person name="Hensen N."/>
            <person name="Bonometti L."/>
            <person name="Westerberg I."/>
            <person name="Brannstrom I.O."/>
            <person name="Guillou S."/>
            <person name="Cros-Aarteil S."/>
            <person name="Calhoun S."/>
            <person name="Haridas S."/>
            <person name="Kuo A."/>
            <person name="Mondo S."/>
            <person name="Pangilinan J."/>
            <person name="Riley R."/>
            <person name="Labutti K."/>
            <person name="Andreopoulos B."/>
            <person name="Lipzen A."/>
            <person name="Chen C."/>
            <person name="Yanf M."/>
            <person name="Daum C."/>
            <person name="Ng V."/>
            <person name="Clum A."/>
            <person name="Steindorff A."/>
            <person name="Ohm R."/>
            <person name="Martin F."/>
            <person name="Silar P."/>
            <person name="Natvig D."/>
            <person name="Lalanne C."/>
            <person name="Gautier V."/>
            <person name="Ament-Velasquez S.L."/>
            <person name="Kruys A."/>
            <person name="Hutchinson M.I."/>
            <person name="Powell A.J."/>
            <person name="Barry K."/>
            <person name="Miller A.N."/>
            <person name="Grigoriev I.V."/>
            <person name="Debuchy R."/>
            <person name="Gladieux P."/>
            <person name="Thoren M.H."/>
            <person name="Johannesson H."/>
        </authorList>
    </citation>
    <scope>NUCLEOTIDE SEQUENCE</scope>
    <source>
        <strain evidence="3">PSN4</strain>
    </source>
</reference>